<gene>
    <name evidence="2" type="ORF">GCM10010916_02490</name>
</gene>
<dbReference type="AlphaFoldDB" id="A0A917FLX3"/>
<dbReference type="EMBL" id="BMGR01000001">
    <property type="protein sequence ID" value="GGF88687.1"/>
    <property type="molecule type" value="Genomic_DNA"/>
</dbReference>
<dbReference type="Proteomes" id="UP000644756">
    <property type="component" value="Unassembled WGS sequence"/>
</dbReference>
<feature type="transmembrane region" description="Helical" evidence="1">
    <location>
        <begin position="114"/>
        <end position="131"/>
    </location>
</feature>
<reference evidence="2" key="1">
    <citation type="journal article" date="2014" name="Int. J. Syst. Evol. Microbiol.">
        <title>Complete genome sequence of Corynebacterium casei LMG S-19264T (=DSM 44701T), isolated from a smear-ripened cheese.</title>
        <authorList>
            <consortium name="US DOE Joint Genome Institute (JGI-PGF)"/>
            <person name="Walter F."/>
            <person name="Albersmeier A."/>
            <person name="Kalinowski J."/>
            <person name="Ruckert C."/>
        </authorList>
    </citation>
    <scope>NUCLEOTIDE SEQUENCE</scope>
    <source>
        <strain evidence="2">CGMCC 1.12987</strain>
    </source>
</reference>
<sequence length="141" mass="15544">MAMTFRMAADGIMKEVRYSAPLSAVQTEDTIIKRIIAHVERHKFAYQIGASVLIVFLAGADFALAAEPTGIDVGARKIYTKLVNVGKWVIIIKGAFDSINATVQGDFIQARKSFLSHLLVYVILLGLPWAFGQVETLFEEV</sequence>
<keyword evidence="1" id="KW-1133">Transmembrane helix</keyword>
<proteinExistence type="predicted"/>
<keyword evidence="3" id="KW-1185">Reference proteome</keyword>
<organism evidence="2 3">
    <name type="scientific">Paenibacillus abyssi</name>
    <dbReference type="NCBI Taxonomy" id="1340531"/>
    <lineage>
        <taxon>Bacteria</taxon>
        <taxon>Bacillati</taxon>
        <taxon>Bacillota</taxon>
        <taxon>Bacilli</taxon>
        <taxon>Bacillales</taxon>
        <taxon>Paenibacillaceae</taxon>
        <taxon>Paenibacillus</taxon>
    </lineage>
</organism>
<keyword evidence="1" id="KW-0472">Membrane</keyword>
<reference evidence="2" key="2">
    <citation type="submission" date="2020-09" db="EMBL/GenBank/DDBJ databases">
        <authorList>
            <person name="Sun Q."/>
            <person name="Zhou Y."/>
        </authorList>
    </citation>
    <scope>NUCLEOTIDE SEQUENCE</scope>
    <source>
        <strain evidence="2">CGMCC 1.12987</strain>
    </source>
</reference>
<comment type="caution">
    <text evidence="2">The sequence shown here is derived from an EMBL/GenBank/DDBJ whole genome shotgun (WGS) entry which is preliminary data.</text>
</comment>
<evidence type="ECO:0000313" key="2">
    <source>
        <dbReference type="EMBL" id="GGF88687.1"/>
    </source>
</evidence>
<evidence type="ECO:0000256" key="1">
    <source>
        <dbReference type="SAM" id="Phobius"/>
    </source>
</evidence>
<evidence type="ECO:0000313" key="3">
    <source>
        <dbReference type="Proteomes" id="UP000644756"/>
    </source>
</evidence>
<dbReference type="RefSeq" id="WP_188528229.1">
    <property type="nucleotide sequence ID" value="NZ_BMGR01000001.1"/>
</dbReference>
<accession>A0A917FLX3</accession>
<keyword evidence="1" id="KW-0812">Transmembrane</keyword>
<name>A0A917FLX3_9BACL</name>
<protein>
    <submittedName>
        <fullName evidence="2">Uncharacterized protein</fullName>
    </submittedName>
</protein>